<keyword evidence="2" id="KW-0812">Transmembrane</keyword>
<evidence type="ECO:0000256" key="2">
    <source>
        <dbReference type="SAM" id="Phobius"/>
    </source>
</evidence>
<sequence>MSSIISISLDSLSSSPPNSTLPPDTPPNFGTQDEFFGFLNQTRDDDELQFFGTCNDTLFEEEAPDETFPGFSNTKAIVSAHTKIWRAGHTKDILLIITGTKDERIDYITGLIVSSITVFIVFIAWMVLLITLKGFGRNRVGLLSGRREELPPRPPSGYNPKSAAAGIADIDVDADNKEEKALDAAKQDVNDDEMEGGDVKKVMAPSVPSSLASEDFLASSVTTSGAEPSGKSDKGARLSSEKYLVSSTTSGAEVSGEEELESPETGINGKSSATLKSSERMSIIKKLPWSQHRSIKEDVRKEQPVLSSDEWKHLYATKRNEGCWMKVVVVFACTIIIAMSLVMAQKGVQSLRGSLYDGKTSINYAATLLTGAEGVVAGLATGLGSFQVDVLDLLERTNKGICPKLKPQGICPRLLEVDSCDFTIHTDLEKNITIDKLGVNTTVDLDREFSIDVSNVTDAIKEKIGLDGTIDLRELLFPDSPEVFSDLIKTFSSNWTFVDKMHDLADQINSIASVAFQTGEQAETIAWVFYIAVAFDVLVGVLAACMIVHILLGKRMPRSLQCIQRRCLFPLFITCVSLAFIFANVFLIVSMVLSDTCVNDPNERVKTVLKYYLGNGLATDYVMEFVEHWMSQCDADSEPLSIQEDQQFFDQAKKILERLDGAVQNFTEDATEFCGTTDKNLFADIIATSLKYLCDVIGLSLDIRTAFQCKTWMPLYYSTEDGTVAEDAILTKYGDMYSVQVTKAGGMYTEDFVLNRIRFFLNKGTQFRTNSGMMFVSVNSNRKGNRQDTKEDKNKETF</sequence>
<dbReference type="InParanoid" id="A0A1E7F6P2"/>
<feature type="region of interest" description="Disordered" evidence="1">
    <location>
        <begin position="218"/>
        <end position="274"/>
    </location>
</feature>
<feature type="transmembrane region" description="Helical" evidence="2">
    <location>
        <begin position="568"/>
        <end position="593"/>
    </location>
</feature>
<accession>A0A1E7F6P2</accession>
<dbReference type="Proteomes" id="UP000095751">
    <property type="component" value="Unassembled WGS sequence"/>
</dbReference>
<feature type="region of interest" description="Disordered" evidence="1">
    <location>
        <begin position="1"/>
        <end position="26"/>
    </location>
</feature>
<keyword evidence="2" id="KW-0472">Membrane</keyword>
<feature type="transmembrane region" description="Helical" evidence="2">
    <location>
        <begin position="527"/>
        <end position="552"/>
    </location>
</feature>
<protein>
    <submittedName>
        <fullName evidence="3">Uncharacterized protein</fullName>
    </submittedName>
</protein>
<dbReference type="AlphaFoldDB" id="A0A1E7F6P2"/>
<reference evidence="3 4" key="1">
    <citation type="submission" date="2016-09" db="EMBL/GenBank/DDBJ databases">
        <title>Extensive genetic diversity and differential bi-allelic expression allows diatom success in the polar Southern Ocean.</title>
        <authorList>
            <consortium name="DOE Joint Genome Institute"/>
            <person name="Mock T."/>
            <person name="Otillar R.P."/>
            <person name="Strauss J."/>
            <person name="Dupont C."/>
            <person name="Frickenhaus S."/>
            <person name="Maumus F."/>
            <person name="Mcmullan M."/>
            <person name="Sanges R."/>
            <person name="Schmutz J."/>
            <person name="Toseland A."/>
            <person name="Valas R."/>
            <person name="Veluchamy A."/>
            <person name="Ward B.J."/>
            <person name="Allen A."/>
            <person name="Barry K."/>
            <person name="Falciatore A."/>
            <person name="Ferrante M."/>
            <person name="Fortunato A.E."/>
            <person name="Gloeckner G."/>
            <person name="Gruber A."/>
            <person name="Hipkin R."/>
            <person name="Janech M."/>
            <person name="Kroth P."/>
            <person name="Leese F."/>
            <person name="Lindquist E."/>
            <person name="Lyon B.R."/>
            <person name="Martin J."/>
            <person name="Mayer C."/>
            <person name="Parker M."/>
            <person name="Quesneville H."/>
            <person name="Raymond J."/>
            <person name="Uhlig C."/>
            <person name="Valentin K.U."/>
            <person name="Worden A.Z."/>
            <person name="Armbrust E.V."/>
            <person name="Bowler C."/>
            <person name="Green B."/>
            <person name="Moulton V."/>
            <person name="Van Oosterhout C."/>
            <person name="Grigoriev I."/>
        </authorList>
    </citation>
    <scope>NUCLEOTIDE SEQUENCE [LARGE SCALE GENOMIC DNA]</scope>
    <source>
        <strain evidence="3 4">CCMP1102</strain>
    </source>
</reference>
<evidence type="ECO:0000256" key="1">
    <source>
        <dbReference type="SAM" id="MobiDB-lite"/>
    </source>
</evidence>
<dbReference type="KEGG" id="fcy:FRACYDRAFT_242203"/>
<keyword evidence="4" id="KW-1185">Reference proteome</keyword>
<name>A0A1E7F6P2_9STRA</name>
<evidence type="ECO:0000313" key="4">
    <source>
        <dbReference type="Proteomes" id="UP000095751"/>
    </source>
</evidence>
<proteinExistence type="predicted"/>
<feature type="transmembrane region" description="Helical" evidence="2">
    <location>
        <begin position="323"/>
        <end position="344"/>
    </location>
</feature>
<evidence type="ECO:0000313" key="3">
    <source>
        <dbReference type="EMBL" id="OEU13851.1"/>
    </source>
</evidence>
<dbReference type="OrthoDB" id="46981at2759"/>
<keyword evidence="2" id="KW-1133">Transmembrane helix</keyword>
<feature type="compositionally biased region" description="Low complexity" evidence="1">
    <location>
        <begin position="1"/>
        <end position="18"/>
    </location>
</feature>
<dbReference type="EMBL" id="KV784361">
    <property type="protein sequence ID" value="OEU13851.1"/>
    <property type="molecule type" value="Genomic_DNA"/>
</dbReference>
<organism evidence="3 4">
    <name type="scientific">Fragilariopsis cylindrus CCMP1102</name>
    <dbReference type="NCBI Taxonomy" id="635003"/>
    <lineage>
        <taxon>Eukaryota</taxon>
        <taxon>Sar</taxon>
        <taxon>Stramenopiles</taxon>
        <taxon>Ochrophyta</taxon>
        <taxon>Bacillariophyta</taxon>
        <taxon>Bacillariophyceae</taxon>
        <taxon>Bacillariophycidae</taxon>
        <taxon>Bacillariales</taxon>
        <taxon>Bacillariaceae</taxon>
        <taxon>Fragilariopsis</taxon>
    </lineage>
</organism>
<gene>
    <name evidence="3" type="ORF">FRACYDRAFT_242203</name>
</gene>
<feature type="compositionally biased region" description="Basic and acidic residues" evidence="1">
    <location>
        <begin position="230"/>
        <end position="240"/>
    </location>
</feature>
<feature type="transmembrane region" description="Helical" evidence="2">
    <location>
        <begin position="107"/>
        <end position="132"/>
    </location>
</feature>